<name>A0A1G2DER4_9BACT</name>
<proteinExistence type="predicted"/>
<accession>A0A1G2DER4</accession>
<evidence type="ECO:0000313" key="2">
    <source>
        <dbReference type="Proteomes" id="UP000178099"/>
    </source>
</evidence>
<dbReference type="Proteomes" id="UP000178099">
    <property type="component" value="Unassembled WGS sequence"/>
</dbReference>
<dbReference type="AlphaFoldDB" id="A0A1G2DER4"/>
<protein>
    <submittedName>
        <fullName evidence="1">Uncharacterized protein</fullName>
    </submittedName>
</protein>
<evidence type="ECO:0000313" key="1">
    <source>
        <dbReference type="EMBL" id="OGZ12099.1"/>
    </source>
</evidence>
<comment type="caution">
    <text evidence="1">The sequence shown here is derived from an EMBL/GenBank/DDBJ whole genome shotgun (WGS) entry which is preliminary data.</text>
</comment>
<organism evidence="1 2">
    <name type="scientific">Candidatus Lloydbacteria bacterium RIFCSPHIGHO2_02_FULL_51_22</name>
    <dbReference type="NCBI Taxonomy" id="1798663"/>
    <lineage>
        <taxon>Bacteria</taxon>
        <taxon>Candidatus Lloydiibacteriota</taxon>
    </lineage>
</organism>
<sequence length="64" mass="7040">MKAKGKPTPQSFQGQVVAALARFKQRRAEGNPQLLKILDEMCAGKSPRQALPVGFSTREEEISL</sequence>
<gene>
    <name evidence="1" type="ORF">A3D67_02440</name>
</gene>
<dbReference type="EMBL" id="MHLN01000010">
    <property type="protein sequence ID" value="OGZ12099.1"/>
    <property type="molecule type" value="Genomic_DNA"/>
</dbReference>
<reference evidence="1 2" key="1">
    <citation type="journal article" date="2016" name="Nat. Commun.">
        <title>Thousands of microbial genomes shed light on interconnected biogeochemical processes in an aquifer system.</title>
        <authorList>
            <person name="Anantharaman K."/>
            <person name="Brown C.T."/>
            <person name="Hug L.A."/>
            <person name="Sharon I."/>
            <person name="Castelle C.J."/>
            <person name="Probst A.J."/>
            <person name="Thomas B.C."/>
            <person name="Singh A."/>
            <person name="Wilkins M.J."/>
            <person name="Karaoz U."/>
            <person name="Brodie E.L."/>
            <person name="Williams K.H."/>
            <person name="Hubbard S.S."/>
            <person name="Banfield J.F."/>
        </authorList>
    </citation>
    <scope>NUCLEOTIDE SEQUENCE [LARGE SCALE GENOMIC DNA]</scope>
</reference>